<dbReference type="PRINTS" id="PR00320">
    <property type="entry name" value="GPROTEINBRPT"/>
</dbReference>
<proteinExistence type="predicted"/>
<dbReference type="EMBL" id="CM002803">
    <property type="protein sequence ID" value="KEI66555.1"/>
    <property type="molecule type" value="Genomic_DNA"/>
</dbReference>
<dbReference type="InterPro" id="IPR058651">
    <property type="entry name" value="HTH_VMAP-M9"/>
</dbReference>
<dbReference type="PROSITE" id="PS50231">
    <property type="entry name" value="RICIN_B_LECTIN"/>
    <property type="match status" value="1"/>
</dbReference>
<feature type="repeat" description="WD" evidence="3">
    <location>
        <begin position="749"/>
        <end position="790"/>
    </location>
</feature>
<evidence type="ECO:0000256" key="2">
    <source>
        <dbReference type="ARBA" id="ARBA00022737"/>
    </source>
</evidence>
<keyword evidence="7" id="KW-1185">Reference proteome</keyword>
<feature type="repeat" description="WD" evidence="3">
    <location>
        <begin position="665"/>
        <end position="706"/>
    </location>
</feature>
<evidence type="ECO:0000259" key="5">
    <source>
        <dbReference type="Pfam" id="PF26355"/>
    </source>
</evidence>
<dbReference type="Pfam" id="PF00400">
    <property type="entry name" value="WD40"/>
    <property type="match status" value="7"/>
</dbReference>
<dbReference type="PRINTS" id="PR00364">
    <property type="entry name" value="DISEASERSIST"/>
</dbReference>
<feature type="repeat" description="WD" evidence="3">
    <location>
        <begin position="1091"/>
        <end position="1132"/>
    </location>
</feature>
<dbReference type="SUPFAM" id="SSF50978">
    <property type="entry name" value="WD40 repeat-like"/>
    <property type="match status" value="1"/>
</dbReference>
<dbReference type="CDD" id="cd00200">
    <property type="entry name" value="WD40"/>
    <property type="match status" value="2"/>
</dbReference>
<gene>
    <name evidence="6" type="ORF">A19Y_1522</name>
</gene>
<dbReference type="InterPro" id="IPR001646">
    <property type="entry name" value="5peptide_repeat"/>
</dbReference>
<dbReference type="Pfam" id="PF25173">
    <property type="entry name" value="Beta-prop_WDR3_1st"/>
    <property type="match status" value="1"/>
</dbReference>
<dbReference type="PROSITE" id="PS00678">
    <property type="entry name" value="WD_REPEATS_1"/>
    <property type="match status" value="9"/>
</dbReference>
<dbReference type="SUPFAM" id="SSF50998">
    <property type="entry name" value="Quinoprotein alcohol dehydrogenase-like"/>
    <property type="match status" value="2"/>
</dbReference>
<feature type="repeat" description="WD" evidence="3">
    <location>
        <begin position="881"/>
        <end position="922"/>
    </location>
</feature>
<dbReference type="Gene3D" id="2.160.20.80">
    <property type="entry name" value="E3 ubiquitin-protein ligase SopA"/>
    <property type="match status" value="1"/>
</dbReference>
<dbReference type="eggNOG" id="COG2319">
    <property type="taxonomic scope" value="Bacteria"/>
</dbReference>
<dbReference type="InterPro" id="IPR036322">
    <property type="entry name" value="WD40_repeat_dom_sf"/>
</dbReference>
<evidence type="ECO:0000256" key="3">
    <source>
        <dbReference type="PROSITE-ProRule" id="PRU00221"/>
    </source>
</evidence>
<dbReference type="Proteomes" id="UP000027395">
    <property type="component" value="Chromosome"/>
</dbReference>
<dbReference type="Gene3D" id="2.130.10.10">
    <property type="entry name" value="YVTN repeat-like/Quinoprotein amine dehydrogenase"/>
    <property type="match status" value="6"/>
</dbReference>
<dbReference type="InterPro" id="IPR015943">
    <property type="entry name" value="WD40/YVTN_repeat-like_dom_sf"/>
</dbReference>
<feature type="repeat" description="WD" evidence="3">
    <location>
        <begin position="965"/>
        <end position="1006"/>
    </location>
</feature>
<dbReference type="Pfam" id="PF00805">
    <property type="entry name" value="Pentapeptide"/>
    <property type="match status" value="1"/>
</dbReference>
<dbReference type="SMART" id="SM00320">
    <property type="entry name" value="WD40"/>
    <property type="match status" value="14"/>
</dbReference>
<feature type="repeat" description="WD" evidence="3">
    <location>
        <begin position="839"/>
        <end position="880"/>
    </location>
</feature>
<feature type="repeat" description="WD" evidence="3">
    <location>
        <begin position="707"/>
        <end position="748"/>
    </location>
</feature>
<dbReference type="STRING" id="388467.A19Y_1522"/>
<dbReference type="SUPFAM" id="SSF141571">
    <property type="entry name" value="Pentapeptide repeat-like"/>
    <property type="match status" value="1"/>
</dbReference>
<evidence type="ECO:0000259" key="4">
    <source>
        <dbReference type="Pfam" id="PF00931"/>
    </source>
</evidence>
<reference evidence="6 7" key="1">
    <citation type="journal article" date="2014" name="Appl. Environ. Microbiol.">
        <title>Elucidation of insertion elements encoded on plasmids and in vitro construction of shuttle vectors from the toxic cyanobacterium Planktothrix.</title>
        <authorList>
            <person name="Christiansen G."/>
            <person name="Goesmann A."/>
            <person name="Kurmayer R."/>
        </authorList>
    </citation>
    <scope>NUCLEOTIDE SEQUENCE [LARGE SCALE GENOMIC DNA]</scope>
    <source>
        <strain evidence="6 7">NIVA-CYA 126/8</strain>
    </source>
</reference>
<dbReference type="PANTHER" id="PTHR22847">
    <property type="entry name" value="WD40 REPEAT PROTEIN"/>
    <property type="match status" value="1"/>
</dbReference>
<dbReference type="Pfam" id="PF00931">
    <property type="entry name" value="NB-ARC"/>
    <property type="match status" value="1"/>
</dbReference>
<dbReference type="SUPFAM" id="SSF52540">
    <property type="entry name" value="P-loop containing nucleoside triphosphate hydrolases"/>
    <property type="match status" value="1"/>
</dbReference>
<feature type="domain" description="vWA-MoxR associated protein N-terminal HTH" evidence="5">
    <location>
        <begin position="40"/>
        <end position="124"/>
    </location>
</feature>
<feature type="repeat" description="WD" evidence="3">
    <location>
        <begin position="1007"/>
        <end position="1048"/>
    </location>
</feature>
<dbReference type="InterPro" id="IPR002182">
    <property type="entry name" value="NB-ARC"/>
</dbReference>
<feature type="repeat" description="WD" evidence="3">
    <location>
        <begin position="1133"/>
        <end position="1174"/>
    </location>
</feature>
<keyword evidence="1 3" id="KW-0853">WD repeat</keyword>
<dbReference type="PATRIC" id="fig|388467.6.peg.1456"/>
<protein>
    <submittedName>
        <fullName evidence="6">Putative WD40 repeat-containing protein</fullName>
    </submittedName>
</protein>
<dbReference type="AlphaFoldDB" id="A0A073CR91"/>
<feature type="repeat" description="WD" evidence="3">
    <location>
        <begin position="1175"/>
        <end position="1216"/>
    </location>
</feature>
<dbReference type="Pfam" id="PF26355">
    <property type="entry name" value="HTH_VMAP-M9"/>
    <property type="match status" value="1"/>
</dbReference>
<keyword evidence="2" id="KW-0677">Repeat</keyword>
<dbReference type="PROSITE" id="PS50294">
    <property type="entry name" value="WD_REPEATS_REGION"/>
    <property type="match status" value="11"/>
</dbReference>
<dbReference type="InterPro" id="IPR011047">
    <property type="entry name" value="Quinoprotein_ADH-like_sf"/>
</dbReference>
<dbReference type="InterPro" id="IPR027417">
    <property type="entry name" value="P-loop_NTPase"/>
</dbReference>
<dbReference type="InterPro" id="IPR020472">
    <property type="entry name" value="WD40_PAC1"/>
</dbReference>
<evidence type="ECO:0000256" key="1">
    <source>
        <dbReference type="ARBA" id="ARBA00022574"/>
    </source>
</evidence>
<sequence>MRRSKISSDITTFCYNSCHGIVKVRDKQQKQTRLYLLVMMNFEQALAITDTLVFNKTGKHLTDAQIAVIQGTWYCQKYHEIALEYRCTPEYLKQDVGPKLWKLLSDELGEKVGKKNFRAVIERRSLDALLQEDGEVSSTIVLPSLLLTVNPQPSNLNPQKSTPSNVDWGEAPDVSQFYGRLQELAQLEQWTLQEDCRVIALLGMGGMGKTSLSVKFAQQIHPNFDYVIWRSLRNAPPLTEILIDLIQFFANKTEYNLSTDPARQISQLMELLRTSQCLIILDNLESILQEGNRVGRYYPGYENYGDLFKRLGETQHKSCLLITSREKPREISALEGQTLKVRCLPLPGLDTKNCQEIIQAKGVYSYLEQWQELIERYAGNPLALKIVTTTIYDLFAGNVSDFLDQIREGTAIFGDIRDLLEQQLGRISELELETMYWLAINREPSTIVDLRKDLLSIISPVKLIEALESLSRRSLIEKSSGSFTQQPVVMEYIIEKLIEKVIEEIETETINILNQYPIIKSQAKDYIRESQTRLILQPIVQKLLNRYRISGELNQKFKTLIERLKQDRHSSGYGGGNILNLCHHLDLDLAEYDFSQLTLWQAYLQDANLQNVNFSGSDLSRSVFAKTLGNSLTVALGNNGILATGDTEGKIILWTVEEGQLLLVCQGQTGSVKSLSFNSDGTLLASGSEDRTVRLWKVSTGECLNRWSDHQGTVNCVGFSPQGDLLASGSDDQKIRIWDIDSGQSVHQFIGHTDRLSTLTWSPNGEQIASTSEDQTVKLWDIQTATCVHTFYGNEAWNWAVTFVASGLTPGKIHLIASSTQEKTVHLWDANTGNSFHTFEGHQDSVWIVVFSPDGELLASSSDDQTVKLWNIRTGMCLKTLTGLESQVCSLAFSPDGQTLATGSVDRIVQLWDVQTGQRLRTLRGHRHQVWSFVVSPDGRRLAIGSDDNKVRLWDVGTGRCLKHLPGHLDWVWSVVFSPDGGLIATGSYDQTVKLWDAQTGECLKTLHGHSDRIQAVTFSSEGMLLASASDDQTVKVWDVQTGELLQTLEGHRRWVGSVAFSPRDRILASGSNDHQIRVWNVLTGECLAVLEGHSDRVHVLGFTDKGSVLVSGSYDRSVKCWNVETGECLQTWRGELERVQGILFYLQKEVWVSGSYDHNVKLWDIATGECVKNLKGHDHPVWSVHGDPQGNFLASGSHDQGIKVWDLHTNECLKTLRADKPYNGLNITGVTGITTAQKVTLKALGAIDLNRD</sequence>
<feature type="repeat" description="WD" evidence="3">
    <location>
        <begin position="1049"/>
        <end position="1090"/>
    </location>
</feature>
<dbReference type="PROSITE" id="PS50082">
    <property type="entry name" value="WD_REPEATS_2"/>
    <property type="match status" value="12"/>
</dbReference>
<name>A0A073CR91_PLAA1</name>
<dbReference type="InterPro" id="IPR019775">
    <property type="entry name" value="WD40_repeat_CS"/>
</dbReference>
<accession>A0A073CR91</accession>
<dbReference type="InterPro" id="IPR001680">
    <property type="entry name" value="WD40_rpt"/>
</dbReference>
<feature type="repeat" description="WD" evidence="3">
    <location>
        <begin position="923"/>
        <end position="964"/>
    </location>
</feature>
<feature type="domain" description="NB-ARC" evidence="4">
    <location>
        <begin position="184"/>
        <end position="283"/>
    </location>
</feature>
<dbReference type="PANTHER" id="PTHR22847:SF637">
    <property type="entry name" value="WD REPEAT DOMAIN 5B"/>
    <property type="match status" value="1"/>
</dbReference>
<dbReference type="HOGENOM" id="CLU_005071_2_0_3"/>
<organism evidence="6 7">
    <name type="scientific">Planktothrix agardhii (strain NIVA-CYA 126/8)</name>
    <dbReference type="NCBI Taxonomy" id="388467"/>
    <lineage>
        <taxon>Bacteria</taxon>
        <taxon>Bacillati</taxon>
        <taxon>Cyanobacteriota</taxon>
        <taxon>Cyanophyceae</taxon>
        <taxon>Oscillatoriophycideae</taxon>
        <taxon>Oscillatoriales</taxon>
        <taxon>Microcoleaceae</taxon>
        <taxon>Planktothrix</taxon>
    </lineage>
</organism>
<evidence type="ECO:0000313" key="7">
    <source>
        <dbReference type="Proteomes" id="UP000027395"/>
    </source>
</evidence>
<dbReference type="Gene3D" id="3.40.50.300">
    <property type="entry name" value="P-loop containing nucleotide triphosphate hydrolases"/>
    <property type="match status" value="1"/>
</dbReference>
<evidence type="ECO:0000313" key="6">
    <source>
        <dbReference type="EMBL" id="KEI66555.1"/>
    </source>
</evidence>
<dbReference type="GO" id="GO:0043531">
    <property type="term" value="F:ADP binding"/>
    <property type="evidence" value="ECO:0007669"/>
    <property type="project" value="InterPro"/>
</dbReference>